<dbReference type="OrthoDB" id="286404at2"/>
<dbReference type="NCBIfam" id="TIGR03971">
    <property type="entry name" value="SDR_subfam_1"/>
    <property type="match status" value="1"/>
</dbReference>
<dbReference type="InterPro" id="IPR023985">
    <property type="entry name" value="SDR_subfam_1"/>
</dbReference>
<dbReference type="Gene3D" id="3.40.50.720">
    <property type="entry name" value="NAD(P)-binding Rossmann-like Domain"/>
    <property type="match status" value="1"/>
</dbReference>
<dbReference type="InterPro" id="IPR036291">
    <property type="entry name" value="NAD(P)-bd_dom_sf"/>
</dbReference>
<dbReference type="EMBL" id="WMBA01000029">
    <property type="protein sequence ID" value="MTD56066.1"/>
    <property type="molecule type" value="Genomic_DNA"/>
</dbReference>
<dbReference type="AlphaFoldDB" id="A0A6N7Z7P4"/>
<dbReference type="InterPro" id="IPR002347">
    <property type="entry name" value="SDR_fam"/>
</dbReference>
<accession>A0A6N7Z7P4</accession>
<evidence type="ECO:0000313" key="6">
    <source>
        <dbReference type="Proteomes" id="UP000440096"/>
    </source>
</evidence>
<comment type="caution">
    <text evidence="5">The sequence shown here is derived from an EMBL/GenBank/DDBJ whole genome shotgun (WGS) entry which is preliminary data.</text>
</comment>
<keyword evidence="2 5" id="KW-0560">Oxidoreductase</keyword>
<sequence>MDGGRFRGRVALVTGAARGQGRTHAVSLAREGAAVVALDLCEQSTRCAVPTASKEDLDETVRLVRDAGGEILPVVADVRDFAQLRAAVDEATQRWRAPDIVVANAGIYSGFRPFWELDQADFADVLNINVLGVWNTVRAAVPGMIEQRAGAIVLVSSILGLRGAKNLVDYAASKHGVLGMMRTMALELADFDVRVNSVHPTNVDTDLFNNEPTRRLFVPQPAGKEITREEFEAVAKEMHPLDAGWVDPQDVTSAVLWLLDPANRFITGSAIAVDAGLMVK</sequence>
<dbReference type="PANTHER" id="PTHR24321:SF8">
    <property type="entry name" value="ESTRADIOL 17-BETA-DEHYDROGENASE 8-RELATED"/>
    <property type="match status" value="1"/>
</dbReference>
<dbReference type="RefSeq" id="WP_154758239.1">
    <property type="nucleotide sequence ID" value="NZ_WMBA01000029.1"/>
</dbReference>
<dbReference type="PRINTS" id="PR00081">
    <property type="entry name" value="GDHRDH"/>
</dbReference>
<comment type="similarity">
    <text evidence="1 4">Belongs to the short-chain dehydrogenases/reductases (SDR) family.</text>
</comment>
<name>A0A6N7Z7P4_9PSEU</name>
<evidence type="ECO:0000256" key="4">
    <source>
        <dbReference type="RuleBase" id="RU000363"/>
    </source>
</evidence>
<dbReference type="PROSITE" id="PS00061">
    <property type="entry name" value="ADH_SHORT"/>
    <property type="match status" value="1"/>
</dbReference>
<evidence type="ECO:0000256" key="3">
    <source>
        <dbReference type="ARBA" id="ARBA00023027"/>
    </source>
</evidence>
<proteinExistence type="inferred from homology"/>
<dbReference type="EC" id="1.1.99.-" evidence="5"/>
<dbReference type="Proteomes" id="UP000440096">
    <property type="component" value="Unassembled WGS sequence"/>
</dbReference>
<organism evidence="5 6">
    <name type="scientific">Amycolatopsis pithecellobii</name>
    <dbReference type="NCBI Taxonomy" id="664692"/>
    <lineage>
        <taxon>Bacteria</taxon>
        <taxon>Bacillati</taxon>
        <taxon>Actinomycetota</taxon>
        <taxon>Actinomycetes</taxon>
        <taxon>Pseudonocardiales</taxon>
        <taxon>Pseudonocardiaceae</taxon>
        <taxon>Amycolatopsis</taxon>
    </lineage>
</organism>
<dbReference type="FunFam" id="3.40.50.720:FF:000084">
    <property type="entry name" value="Short-chain dehydrogenase reductase"/>
    <property type="match status" value="1"/>
</dbReference>
<dbReference type="PANTHER" id="PTHR24321">
    <property type="entry name" value="DEHYDROGENASES, SHORT CHAIN"/>
    <property type="match status" value="1"/>
</dbReference>
<gene>
    <name evidence="5" type="ORF">GKO32_19090</name>
</gene>
<evidence type="ECO:0000313" key="5">
    <source>
        <dbReference type="EMBL" id="MTD56066.1"/>
    </source>
</evidence>
<dbReference type="CDD" id="cd05233">
    <property type="entry name" value="SDR_c"/>
    <property type="match status" value="1"/>
</dbReference>
<dbReference type="InterPro" id="IPR020904">
    <property type="entry name" value="Sc_DH/Rdtase_CS"/>
</dbReference>
<keyword evidence="6" id="KW-1185">Reference proteome</keyword>
<dbReference type="GO" id="GO:0016491">
    <property type="term" value="F:oxidoreductase activity"/>
    <property type="evidence" value="ECO:0007669"/>
    <property type="project" value="UniProtKB-KW"/>
</dbReference>
<reference evidence="5 6" key="1">
    <citation type="submission" date="2019-11" db="EMBL/GenBank/DDBJ databases">
        <title>Draft genome of Amycolatopsis RM579.</title>
        <authorList>
            <person name="Duangmal K."/>
            <person name="Mingma R."/>
        </authorList>
    </citation>
    <scope>NUCLEOTIDE SEQUENCE [LARGE SCALE GENOMIC DNA]</scope>
    <source>
        <strain evidence="5 6">RM579</strain>
    </source>
</reference>
<dbReference type="SUPFAM" id="SSF51735">
    <property type="entry name" value="NAD(P)-binding Rossmann-fold domains"/>
    <property type="match status" value="1"/>
</dbReference>
<evidence type="ECO:0000256" key="2">
    <source>
        <dbReference type="ARBA" id="ARBA00023002"/>
    </source>
</evidence>
<evidence type="ECO:0000256" key="1">
    <source>
        <dbReference type="ARBA" id="ARBA00006484"/>
    </source>
</evidence>
<protein>
    <submittedName>
        <fullName evidence="5">Mycofactocin-coupled SDR family oxidoreductase</fullName>
        <ecNumber evidence="5">1.1.99.-</ecNumber>
    </submittedName>
</protein>
<dbReference type="PRINTS" id="PR00080">
    <property type="entry name" value="SDRFAMILY"/>
</dbReference>
<keyword evidence="3" id="KW-0520">NAD</keyword>
<dbReference type="Pfam" id="PF00106">
    <property type="entry name" value="adh_short"/>
    <property type="match status" value="1"/>
</dbReference>